<sequence>MDPLEEDFELNSEYHDVLAMILNPVTWKTMISVVTLFENFITFWCNKILDGSNVFVAGSYGEGMSGLSEIMEIKFDLDVMMTLNTYLVVERHFPCNRQNVELLKLVNSHSHPGYALVQTLCNAFEESYLSANEWRSRFEKLNIDEILHYLGGTDTLFIPLNHGPAVRIDFCRSGFNGNVSGSLKSMDFVFGIKCNEWPSVADEWFERNRSKWPSGDMIAHVVEMGCDLVPSGLPGNVGDDKLWRISFVRAERHLIHSLNPAQLKTYVLLKMIFKNKELGENFHNTVSSYVAKCSFFWVSEEEDGSKWIESHCMKYLWLCLRKIKHFVDEDYCPNYFMRNCNVLFGKLNIMERKYFSHLIDNYTSTECFKNRITCLPVMTGLKTKYNGLFFLHSMIYKSPYLMDIARRVIKRHIEEMLENVIFLFVSIPSNERDSIEEIRNLLCEFRRNAFSFEICKHNYSPQDHIIRLFTCVQIRLENVAIYRNEVDRKGRFELLQNLLSQTKLTIPNLCASDIVQLAHVFFTNGLYENTLKIITPMLWTLESVPCFRMNRMNSVRYLLLSFILNQADVSFASVNRPVSNIIFFHLEEPILTFDLRLELLLAKVEFAENYQQLPFYSYVNVHPLVYAYYLKYKCCRYLGRNIDSCKVCKELEKEALKDTSQDYHGLNLLGCCLFECGHFEDAVKVFALSSRKRGQHKSVFFHTAILLRKYFKDR</sequence>
<dbReference type="Gene3D" id="1.10.1410.40">
    <property type="match status" value="1"/>
</dbReference>
<dbReference type="RefSeq" id="XP_022289575.1">
    <property type="nucleotide sequence ID" value="XM_022433867.1"/>
</dbReference>
<dbReference type="SMART" id="SM01265">
    <property type="entry name" value="Mab-21"/>
    <property type="match status" value="1"/>
</dbReference>
<dbReference type="InterPro" id="IPR046906">
    <property type="entry name" value="Mab-21_HhH/H2TH-like"/>
</dbReference>
<gene>
    <name evidence="12" type="primary">LOC111101396</name>
</gene>
<reference evidence="12" key="1">
    <citation type="submission" date="2025-08" db="UniProtKB">
        <authorList>
            <consortium name="RefSeq"/>
        </authorList>
    </citation>
    <scope>IDENTIFICATION</scope>
    <source>
        <tissue evidence="12">Whole sample</tissue>
    </source>
</reference>
<dbReference type="KEGG" id="cvn:111101396"/>
<evidence type="ECO:0000256" key="6">
    <source>
        <dbReference type="ARBA" id="ARBA00022741"/>
    </source>
</evidence>
<dbReference type="InterPro" id="IPR024810">
    <property type="entry name" value="MAB21L/cGLR"/>
</dbReference>
<evidence type="ECO:0000256" key="8">
    <source>
        <dbReference type="ARBA" id="ARBA00022842"/>
    </source>
</evidence>
<evidence type="ECO:0000313" key="11">
    <source>
        <dbReference type="Proteomes" id="UP000694844"/>
    </source>
</evidence>
<dbReference type="GeneID" id="111101396"/>
<keyword evidence="4" id="KW-0548">Nucleotidyltransferase</keyword>
<dbReference type="GO" id="GO:0016779">
    <property type="term" value="F:nucleotidyltransferase activity"/>
    <property type="evidence" value="ECO:0007669"/>
    <property type="project" value="UniProtKB-KW"/>
</dbReference>
<evidence type="ECO:0000259" key="10">
    <source>
        <dbReference type="Pfam" id="PF20266"/>
    </source>
</evidence>
<keyword evidence="7" id="KW-0067">ATP-binding</keyword>
<evidence type="ECO:0000256" key="4">
    <source>
        <dbReference type="ARBA" id="ARBA00022695"/>
    </source>
</evidence>
<evidence type="ECO:0000256" key="5">
    <source>
        <dbReference type="ARBA" id="ARBA00022723"/>
    </source>
</evidence>
<evidence type="ECO:0000259" key="9">
    <source>
        <dbReference type="Pfam" id="PF03281"/>
    </source>
</evidence>
<dbReference type="PANTHER" id="PTHR10656:SF42">
    <property type="entry name" value="CYCLIC GMP-AMP SYNTHASE-LIKE PROTEIN-RELATED"/>
    <property type="match status" value="1"/>
</dbReference>
<evidence type="ECO:0000313" key="12">
    <source>
        <dbReference type="RefSeq" id="XP_022289575.1"/>
    </source>
</evidence>
<dbReference type="Proteomes" id="UP000694844">
    <property type="component" value="Chromosome 6"/>
</dbReference>
<dbReference type="GO" id="GO:0005524">
    <property type="term" value="F:ATP binding"/>
    <property type="evidence" value="ECO:0007669"/>
    <property type="project" value="UniProtKB-KW"/>
</dbReference>
<comment type="cofactor">
    <cofactor evidence="1">
        <name>Mg(2+)</name>
        <dbReference type="ChEBI" id="CHEBI:18420"/>
    </cofactor>
</comment>
<evidence type="ECO:0000256" key="2">
    <source>
        <dbReference type="ARBA" id="ARBA00008307"/>
    </source>
</evidence>
<organism evidence="11 12">
    <name type="scientific">Crassostrea virginica</name>
    <name type="common">Eastern oyster</name>
    <dbReference type="NCBI Taxonomy" id="6565"/>
    <lineage>
        <taxon>Eukaryota</taxon>
        <taxon>Metazoa</taxon>
        <taxon>Spiralia</taxon>
        <taxon>Lophotrochozoa</taxon>
        <taxon>Mollusca</taxon>
        <taxon>Bivalvia</taxon>
        <taxon>Autobranchia</taxon>
        <taxon>Pteriomorphia</taxon>
        <taxon>Ostreida</taxon>
        <taxon>Ostreoidea</taxon>
        <taxon>Ostreidae</taxon>
        <taxon>Crassostrea</taxon>
    </lineage>
</organism>
<keyword evidence="3" id="KW-0808">Transferase</keyword>
<dbReference type="PANTHER" id="PTHR10656">
    <property type="entry name" value="CELL FATE DETERMINING PROTEIN MAB21-RELATED"/>
    <property type="match status" value="1"/>
</dbReference>
<keyword evidence="5" id="KW-0479">Metal-binding</keyword>
<evidence type="ECO:0000256" key="1">
    <source>
        <dbReference type="ARBA" id="ARBA00001946"/>
    </source>
</evidence>
<dbReference type="Pfam" id="PF20266">
    <property type="entry name" value="Mab-21_C"/>
    <property type="match status" value="1"/>
</dbReference>
<accession>A0A8B8AEG7</accession>
<keyword evidence="8" id="KW-0460">Magnesium</keyword>
<feature type="domain" description="Mab-21-like nucleotidyltransferase" evidence="9">
    <location>
        <begin position="102"/>
        <end position="256"/>
    </location>
</feature>
<dbReference type="InterPro" id="IPR046903">
    <property type="entry name" value="Mab-21-like_nuc_Trfase"/>
</dbReference>
<dbReference type="GO" id="GO:0046872">
    <property type="term" value="F:metal ion binding"/>
    <property type="evidence" value="ECO:0007669"/>
    <property type="project" value="UniProtKB-KW"/>
</dbReference>
<keyword evidence="6" id="KW-0547">Nucleotide-binding</keyword>
<evidence type="ECO:0000256" key="3">
    <source>
        <dbReference type="ARBA" id="ARBA00022679"/>
    </source>
</evidence>
<proteinExistence type="inferred from homology"/>
<keyword evidence="11" id="KW-1185">Reference proteome</keyword>
<protein>
    <submittedName>
        <fullName evidence="12">Uncharacterized protein LOC111101396</fullName>
    </submittedName>
</protein>
<dbReference type="OrthoDB" id="6060960at2759"/>
<comment type="similarity">
    <text evidence="2">Belongs to the mab-21 family.</text>
</comment>
<dbReference type="Pfam" id="PF03281">
    <property type="entry name" value="Mab-21"/>
    <property type="match status" value="1"/>
</dbReference>
<evidence type="ECO:0000256" key="7">
    <source>
        <dbReference type="ARBA" id="ARBA00022840"/>
    </source>
</evidence>
<name>A0A8B8AEG7_CRAVI</name>
<dbReference type="AlphaFoldDB" id="A0A8B8AEG7"/>
<feature type="domain" description="Mab-21-like HhH/H2TH-like" evidence="10">
    <location>
        <begin position="266"/>
        <end position="352"/>
    </location>
</feature>